<organism evidence="1 2">
    <name type="scientific">Rotaria magnacalcarata</name>
    <dbReference type="NCBI Taxonomy" id="392030"/>
    <lineage>
        <taxon>Eukaryota</taxon>
        <taxon>Metazoa</taxon>
        <taxon>Spiralia</taxon>
        <taxon>Gnathifera</taxon>
        <taxon>Rotifera</taxon>
        <taxon>Eurotatoria</taxon>
        <taxon>Bdelloidea</taxon>
        <taxon>Philodinida</taxon>
        <taxon>Philodinidae</taxon>
        <taxon>Rotaria</taxon>
    </lineage>
</organism>
<dbReference type="EMBL" id="CAJOBH010263881">
    <property type="protein sequence ID" value="CAF5158860.1"/>
    <property type="molecule type" value="Genomic_DNA"/>
</dbReference>
<sequence length="54" mass="6277">GLNEFHVRLSDLLCDADENCDDKIDILGMTTIIEDLSKQDEFFFLIRPRTILFS</sequence>
<proteinExistence type="predicted"/>
<evidence type="ECO:0000313" key="2">
    <source>
        <dbReference type="Proteomes" id="UP000681967"/>
    </source>
</evidence>
<protein>
    <submittedName>
        <fullName evidence="1">Uncharacterized protein</fullName>
    </submittedName>
</protein>
<accession>A0A8S3GAH9</accession>
<feature type="non-terminal residue" evidence="1">
    <location>
        <position position="1"/>
    </location>
</feature>
<comment type="caution">
    <text evidence="1">The sequence shown here is derived from an EMBL/GenBank/DDBJ whole genome shotgun (WGS) entry which is preliminary data.</text>
</comment>
<gene>
    <name evidence="1" type="ORF">BYL167_LOCUS74035</name>
</gene>
<dbReference type="Proteomes" id="UP000681967">
    <property type="component" value="Unassembled WGS sequence"/>
</dbReference>
<dbReference type="AlphaFoldDB" id="A0A8S3GAH9"/>
<evidence type="ECO:0000313" key="1">
    <source>
        <dbReference type="EMBL" id="CAF5158860.1"/>
    </source>
</evidence>
<name>A0A8S3GAH9_9BILA</name>
<reference evidence="1" key="1">
    <citation type="submission" date="2021-02" db="EMBL/GenBank/DDBJ databases">
        <authorList>
            <person name="Nowell W R."/>
        </authorList>
    </citation>
    <scope>NUCLEOTIDE SEQUENCE</scope>
</reference>